<accession>A0A8T0IIC0</accession>
<dbReference type="AlphaFoldDB" id="A0A8T0IIC0"/>
<proteinExistence type="predicted"/>
<protein>
    <submittedName>
        <fullName evidence="1">Uncharacterized protein</fullName>
    </submittedName>
</protein>
<gene>
    <name evidence="1" type="ORF">KC19_3G146300</name>
</gene>
<sequence length="49" mass="5416">MLCLSSVATAVTALAPGNFYCTPQRACPTNFTEFPCEFLERTNSDRVKN</sequence>
<evidence type="ECO:0000313" key="2">
    <source>
        <dbReference type="Proteomes" id="UP000822688"/>
    </source>
</evidence>
<name>A0A8T0IIC0_CERPU</name>
<dbReference type="Proteomes" id="UP000822688">
    <property type="component" value="Chromosome 3"/>
</dbReference>
<organism evidence="1 2">
    <name type="scientific">Ceratodon purpureus</name>
    <name type="common">Fire moss</name>
    <name type="synonym">Dicranum purpureum</name>
    <dbReference type="NCBI Taxonomy" id="3225"/>
    <lineage>
        <taxon>Eukaryota</taxon>
        <taxon>Viridiplantae</taxon>
        <taxon>Streptophyta</taxon>
        <taxon>Embryophyta</taxon>
        <taxon>Bryophyta</taxon>
        <taxon>Bryophytina</taxon>
        <taxon>Bryopsida</taxon>
        <taxon>Dicranidae</taxon>
        <taxon>Pseudoditrichales</taxon>
        <taxon>Ditrichaceae</taxon>
        <taxon>Ceratodon</taxon>
    </lineage>
</organism>
<reference evidence="1" key="1">
    <citation type="submission" date="2020-06" db="EMBL/GenBank/DDBJ databases">
        <title>WGS assembly of Ceratodon purpureus strain R40.</title>
        <authorList>
            <person name="Carey S.B."/>
            <person name="Jenkins J."/>
            <person name="Shu S."/>
            <person name="Lovell J.T."/>
            <person name="Sreedasyam A."/>
            <person name="Maumus F."/>
            <person name="Tiley G.P."/>
            <person name="Fernandez-Pozo N."/>
            <person name="Barry K."/>
            <person name="Chen C."/>
            <person name="Wang M."/>
            <person name="Lipzen A."/>
            <person name="Daum C."/>
            <person name="Saski C.A."/>
            <person name="Payton A.C."/>
            <person name="Mcbreen J.C."/>
            <person name="Conrad R.E."/>
            <person name="Kollar L.M."/>
            <person name="Olsson S."/>
            <person name="Huttunen S."/>
            <person name="Landis J.B."/>
            <person name="Wickett N.J."/>
            <person name="Johnson M.G."/>
            <person name="Rensing S.A."/>
            <person name="Grimwood J."/>
            <person name="Schmutz J."/>
            <person name="Mcdaniel S.F."/>
        </authorList>
    </citation>
    <scope>NUCLEOTIDE SEQUENCE</scope>
    <source>
        <strain evidence="1">R40</strain>
    </source>
</reference>
<dbReference type="EMBL" id="CM026423">
    <property type="protein sequence ID" value="KAG0583554.1"/>
    <property type="molecule type" value="Genomic_DNA"/>
</dbReference>
<evidence type="ECO:0000313" key="1">
    <source>
        <dbReference type="EMBL" id="KAG0583554.1"/>
    </source>
</evidence>
<comment type="caution">
    <text evidence="1">The sequence shown here is derived from an EMBL/GenBank/DDBJ whole genome shotgun (WGS) entry which is preliminary data.</text>
</comment>
<keyword evidence="2" id="KW-1185">Reference proteome</keyword>